<dbReference type="RefSeq" id="WP_068140871.1">
    <property type="nucleotide sequence ID" value="NZ_CP042914.1"/>
</dbReference>
<organism evidence="1 2">
    <name type="scientific">Roseimaritima ulvae</name>
    <dbReference type="NCBI Taxonomy" id="980254"/>
    <lineage>
        <taxon>Bacteria</taxon>
        <taxon>Pseudomonadati</taxon>
        <taxon>Planctomycetota</taxon>
        <taxon>Planctomycetia</taxon>
        <taxon>Pirellulales</taxon>
        <taxon>Pirellulaceae</taxon>
        <taxon>Roseimaritima</taxon>
    </lineage>
</organism>
<protein>
    <recommendedName>
        <fullName evidence="3">Motility protein</fullName>
    </recommendedName>
</protein>
<accession>A0A5B9QU44</accession>
<dbReference type="Proteomes" id="UP000325286">
    <property type="component" value="Chromosome"/>
</dbReference>
<dbReference type="OrthoDB" id="282446at2"/>
<evidence type="ECO:0008006" key="3">
    <source>
        <dbReference type="Google" id="ProtNLM"/>
    </source>
</evidence>
<keyword evidence="2" id="KW-1185">Reference proteome</keyword>
<evidence type="ECO:0000313" key="1">
    <source>
        <dbReference type="EMBL" id="QEG42558.1"/>
    </source>
</evidence>
<sequence length="65" mass="6822">MSSIPAPVRQVLQAQNDALAMKVGTAVLGKQLDAQQQAGDSVNELLAQNVQVQKQIASGHLDVQA</sequence>
<dbReference type="KEGG" id="rul:UC8_45980"/>
<reference evidence="1 2" key="1">
    <citation type="submission" date="2019-08" db="EMBL/GenBank/DDBJ databases">
        <title>Deep-cultivation of Planctomycetes and their phenomic and genomic characterization uncovers novel biology.</title>
        <authorList>
            <person name="Wiegand S."/>
            <person name="Jogler M."/>
            <person name="Boedeker C."/>
            <person name="Pinto D."/>
            <person name="Vollmers J."/>
            <person name="Rivas-Marin E."/>
            <person name="Kohn T."/>
            <person name="Peeters S.H."/>
            <person name="Heuer A."/>
            <person name="Rast P."/>
            <person name="Oberbeckmann S."/>
            <person name="Bunk B."/>
            <person name="Jeske O."/>
            <person name="Meyerdierks A."/>
            <person name="Storesund J.E."/>
            <person name="Kallscheuer N."/>
            <person name="Luecker S."/>
            <person name="Lage O.M."/>
            <person name="Pohl T."/>
            <person name="Merkel B.J."/>
            <person name="Hornburger P."/>
            <person name="Mueller R.-W."/>
            <person name="Bruemmer F."/>
            <person name="Labrenz M."/>
            <person name="Spormann A.M."/>
            <person name="Op den Camp H."/>
            <person name="Overmann J."/>
            <person name="Amann R."/>
            <person name="Jetten M.S.M."/>
            <person name="Mascher T."/>
            <person name="Medema M.H."/>
            <person name="Devos D.P."/>
            <person name="Kaster A.-K."/>
            <person name="Ovreas L."/>
            <person name="Rohde M."/>
            <person name="Galperin M.Y."/>
            <person name="Jogler C."/>
        </authorList>
    </citation>
    <scope>NUCLEOTIDE SEQUENCE [LARGE SCALE GENOMIC DNA]</scope>
    <source>
        <strain evidence="1 2">UC8</strain>
    </source>
</reference>
<dbReference type="AlphaFoldDB" id="A0A5B9QU44"/>
<evidence type="ECO:0000313" key="2">
    <source>
        <dbReference type="Proteomes" id="UP000325286"/>
    </source>
</evidence>
<name>A0A5B9QU44_9BACT</name>
<proteinExistence type="predicted"/>
<gene>
    <name evidence="1" type="ORF">UC8_45980</name>
</gene>
<dbReference type="EMBL" id="CP042914">
    <property type="protein sequence ID" value="QEG42558.1"/>
    <property type="molecule type" value="Genomic_DNA"/>
</dbReference>